<dbReference type="Pfam" id="PF02854">
    <property type="entry name" value="MIF4G"/>
    <property type="match status" value="1"/>
</dbReference>
<evidence type="ECO:0000313" key="3">
    <source>
        <dbReference type="EMBL" id="CAJ0575536.1"/>
    </source>
</evidence>
<dbReference type="GO" id="GO:0003729">
    <property type="term" value="F:mRNA binding"/>
    <property type="evidence" value="ECO:0007669"/>
    <property type="project" value="TreeGrafter"/>
</dbReference>
<feature type="non-terminal residue" evidence="3">
    <location>
        <position position="1"/>
    </location>
</feature>
<evidence type="ECO:0000313" key="4">
    <source>
        <dbReference type="Proteomes" id="UP001177023"/>
    </source>
</evidence>
<dbReference type="GO" id="GO:0005846">
    <property type="term" value="C:nuclear cap binding complex"/>
    <property type="evidence" value="ECO:0007669"/>
    <property type="project" value="InterPro"/>
</dbReference>
<dbReference type="Gene3D" id="1.25.40.180">
    <property type="match status" value="1"/>
</dbReference>
<dbReference type="PANTHER" id="PTHR12412">
    <property type="entry name" value="CAP BINDING PROTEIN"/>
    <property type="match status" value="1"/>
</dbReference>
<organism evidence="3 4">
    <name type="scientific">Mesorhabditis spiculigera</name>
    <dbReference type="NCBI Taxonomy" id="96644"/>
    <lineage>
        <taxon>Eukaryota</taxon>
        <taxon>Metazoa</taxon>
        <taxon>Ecdysozoa</taxon>
        <taxon>Nematoda</taxon>
        <taxon>Chromadorea</taxon>
        <taxon>Rhabditida</taxon>
        <taxon>Rhabditina</taxon>
        <taxon>Rhabditomorpha</taxon>
        <taxon>Rhabditoidea</taxon>
        <taxon>Rhabditidae</taxon>
        <taxon>Mesorhabditinae</taxon>
        <taxon>Mesorhabditis</taxon>
    </lineage>
</organism>
<dbReference type="GO" id="GO:0000339">
    <property type="term" value="F:RNA cap binding"/>
    <property type="evidence" value="ECO:0007669"/>
    <property type="project" value="InterPro"/>
</dbReference>
<gene>
    <name evidence="3" type="ORF">MSPICULIGERA_LOCUS13846</name>
</gene>
<evidence type="ECO:0000259" key="2">
    <source>
        <dbReference type="SMART" id="SM00543"/>
    </source>
</evidence>
<feature type="domain" description="MIF4G" evidence="2">
    <location>
        <begin position="111"/>
        <end position="319"/>
    </location>
</feature>
<accession>A0AA36G276</accession>
<dbReference type="Proteomes" id="UP001177023">
    <property type="component" value="Unassembled WGS sequence"/>
</dbReference>
<keyword evidence="1" id="KW-0812">Transmembrane</keyword>
<keyword evidence="1" id="KW-1133">Transmembrane helix</keyword>
<reference evidence="3" key="1">
    <citation type="submission" date="2023-06" db="EMBL/GenBank/DDBJ databases">
        <authorList>
            <person name="Delattre M."/>
        </authorList>
    </citation>
    <scope>NUCLEOTIDE SEQUENCE</scope>
    <source>
        <strain evidence="3">AF72</strain>
    </source>
</reference>
<proteinExistence type="predicted"/>
<comment type="caution">
    <text evidence="3">The sequence shown here is derived from an EMBL/GenBank/DDBJ whole genome shotgun (WGS) entry which is preliminary data.</text>
</comment>
<feature type="transmembrane region" description="Helical" evidence="1">
    <location>
        <begin position="418"/>
        <end position="442"/>
    </location>
</feature>
<keyword evidence="1" id="KW-0472">Membrane</keyword>
<dbReference type="GO" id="GO:0005634">
    <property type="term" value="C:nucleus"/>
    <property type="evidence" value="ECO:0007669"/>
    <property type="project" value="TreeGrafter"/>
</dbReference>
<dbReference type="AlphaFoldDB" id="A0AA36G276"/>
<dbReference type="GO" id="GO:0000184">
    <property type="term" value="P:nuclear-transcribed mRNA catabolic process, nonsense-mediated decay"/>
    <property type="evidence" value="ECO:0007669"/>
    <property type="project" value="TreeGrafter"/>
</dbReference>
<keyword evidence="4" id="KW-1185">Reference proteome</keyword>
<dbReference type="PANTHER" id="PTHR12412:SF2">
    <property type="entry name" value="NUCLEAR CAP-BINDING PROTEIN SUBUNIT 1"/>
    <property type="match status" value="1"/>
</dbReference>
<dbReference type="InterPro" id="IPR003890">
    <property type="entry name" value="MIF4G-like_typ-3"/>
</dbReference>
<dbReference type="SMART" id="SM00543">
    <property type="entry name" value="MIF4G"/>
    <property type="match status" value="1"/>
</dbReference>
<evidence type="ECO:0000256" key="1">
    <source>
        <dbReference type="SAM" id="Phobius"/>
    </source>
</evidence>
<dbReference type="InterPro" id="IPR016024">
    <property type="entry name" value="ARM-type_fold"/>
</dbReference>
<dbReference type="GO" id="GO:0006406">
    <property type="term" value="P:mRNA export from nucleus"/>
    <property type="evidence" value="ECO:0007669"/>
    <property type="project" value="InterPro"/>
</dbReference>
<name>A0AA36G276_9BILA</name>
<protein>
    <recommendedName>
        <fullName evidence="2">MIF4G domain-containing protein</fullName>
    </recommendedName>
</protein>
<dbReference type="EMBL" id="CATQJA010002639">
    <property type="protein sequence ID" value="CAJ0575536.1"/>
    <property type="molecule type" value="Genomic_DNA"/>
</dbReference>
<dbReference type="SUPFAM" id="SSF48371">
    <property type="entry name" value="ARM repeat"/>
    <property type="match status" value="1"/>
</dbReference>
<dbReference type="InterPro" id="IPR027159">
    <property type="entry name" value="CBP80"/>
</dbReference>
<sequence>MCANEQLLEFGETGVSDPYEQFLATMLLDLHFSHIEFLLSWNEAMWQNELLQFELAKQLALFRRGYKPIVYCQKIARQLFQVLLVRLKVRKMVEEVREPLWAACGSKDGWTSQLSQLLGMIRPDLVESSSEKIFAWLGQGLKNQRGDFIEVFLSCVVSTPMKQGVYARLFSHINARDEEIGRKFIEKLGVEISTLIETRKWQKLIDMVRFLCLLSVNGTVTPDSILDSANNFIDGANFWMHNSPQRANTFGRAVIAAISTLGRRMYCDNPVKLQSLMKRVEEYTQEAAKIRGTFDSKLSDDAFDHQQLLREWKHLQALQHEGWSSLNFYETLILDGADSHEMPNIMQAILNSTDQQDPQDLVQGHRIERLLSYIGLSASTPGTRSQKDLVLVSAFSLGIFVGYCCGKAADSMFKDTMFEIACTCLGFAFLLLIPCLFLFRLFCFSKRDC</sequence>